<dbReference type="EMBL" id="JAHUZD010000074">
    <property type="protein sequence ID" value="KAI3404852.2"/>
    <property type="molecule type" value="Genomic_DNA"/>
</dbReference>
<dbReference type="GeneID" id="73379986"/>
<feature type="compositionally biased region" description="Basic and acidic residues" evidence="1">
    <location>
        <begin position="352"/>
        <end position="395"/>
    </location>
</feature>
<dbReference type="AlphaFoldDB" id="A0AAI9SXK3"/>
<feature type="region of interest" description="Disordered" evidence="1">
    <location>
        <begin position="336"/>
        <end position="395"/>
    </location>
</feature>
<feature type="compositionally biased region" description="Polar residues" evidence="1">
    <location>
        <begin position="1"/>
        <end position="10"/>
    </location>
</feature>
<feature type="compositionally biased region" description="Basic and acidic residues" evidence="1">
    <location>
        <begin position="258"/>
        <end position="272"/>
    </location>
</feature>
<feature type="compositionally biased region" description="Polar residues" evidence="1">
    <location>
        <begin position="292"/>
        <end position="303"/>
    </location>
</feature>
<evidence type="ECO:0000313" key="2">
    <source>
        <dbReference type="EMBL" id="KAI3404852.2"/>
    </source>
</evidence>
<dbReference type="Proteomes" id="UP001202479">
    <property type="component" value="Unassembled WGS sequence"/>
</dbReference>
<sequence>MESNSYFHTTNLEEDLTGSPIDSIGISHTSILKHTEKEESASLVTVSQSIHRDESPLLPSPPSPPMESFRNDKSNIRESFRNDKSNIRESFRNDKSNIRESFRSDNSNIRESFRNDNSNIREEVSFGALRSNSYQISPLHSSQSKFASPMYQSTVKNTPDDRIQYRQSSNERDPFINTFTPVNKSQKLHSETVKENDFMNNVLDVEALINENKTLKNQLGEMGVRLKELESKFRENDNFLKLDQSTFLQILSVLKPNSKEENNSNRHWEVKGTDSCSFSSNRHCDVKRTDSPGPSHQQKSPNRLRSDEEMKTTLEGNATQKATCMENTQAVVNYNTTLPLSPESTKSNQNSSREEEKEGGGEEEKEGGGRGRGRGEGGEKKEHEQQEQQEEKVVVQEQQEEKVVVEEEQEQELKVEEKVIVEEEQEQELEVEEKDNRAVHKDTVANKLFSKPTRMFPQWSNSRFKFGLNGPSITASQLARVDELDIEDLKYCIKHTMCCFTIDLTERYDSDINRYAYFINIVSKFLKHLHKELYNGQNLKCSDHFKGKVLNANGEVDERMVLLQECLNGMLENVKRIRDKKIGKLN</sequence>
<evidence type="ECO:0000256" key="1">
    <source>
        <dbReference type="SAM" id="MobiDB-lite"/>
    </source>
</evidence>
<name>A0AAI9SXK3_9ASCO</name>
<reference evidence="2" key="1">
    <citation type="journal article" date="2022" name="DNA Res.">
        <title>Genome analysis of five recently described species of the CUG-Ser clade uncovers Candida theae as a new hybrid lineage with pathogenic potential in the Candida parapsilosis species complex.</title>
        <authorList>
            <person name="Mixao V."/>
            <person name="Del Olmo V."/>
            <person name="Hegedusova E."/>
            <person name="Saus E."/>
            <person name="Pryszcz L."/>
            <person name="Cillingova A."/>
            <person name="Nosek J."/>
            <person name="Gabaldon T."/>
        </authorList>
    </citation>
    <scope>NUCLEOTIDE SEQUENCE</scope>
    <source>
        <strain evidence="2">CBS 10844</strain>
    </source>
</reference>
<feature type="region of interest" description="Disordered" evidence="1">
    <location>
        <begin position="258"/>
        <end position="309"/>
    </location>
</feature>
<feature type="region of interest" description="Disordered" evidence="1">
    <location>
        <begin position="46"/>
        <end position="92"/>
    </location>
</feature>
<proteinExistence type="predicted"/>
<feature type="compositionally biased region" description="Basic and acidic residues" evidence="1">
    <location>
        <begin position="69"/>
        <end position="92"/>
    </location>
</feature>
<accession>A0AAI9SXK3</accession>
<comment type="caution">
    <text evidence="2">The sequence shown here is derived from an EMBL/GenBank/DDBJ whole genome shotgun (WGS) entry which is preliminary data.</text>
</comment>
<evidence type="ECO:0000313" key="3">
    <source>
        <dbReference type="Proteomes" id="UP001202479"/>
    </source>
</evidence>
<feature type="region of interest" description="Disordered" evidence="1">
    <location>
        <begin position="1"/>
        <end position="20"/>
    </location>
</feature>
<dbReference type="RefSeq" id="XP_049180597.1">
    <property type="nucleotide sequence ID" value="XM_049323590.1"/>
</dbReference>
<protein>
    <submittedName>
        <fullName evidence="2">Uncharacterized protein</fullName>
    </submittedName>
</protein>
<keyword evidence="3" id="KW-1185">Reference proteome</keyword>
<gene>
    <name evidence="2" type="ORF">KGF56_002369</name>
</gene>
<feature type="compositionally biased region" description="Polar residues" evidence="1">
    <location>
        <begin position="336"/>
        <end position="351"/>
    </location>
</feature>
<organism evidence="2 3">
    <name type="scientific">Candida oxycetoniae</name>
    <dbReference type="NCBI Taxonomy" id="497107"/>
    <lineage>
        <taxon>Eukaryota</taxon>
        <taxon>Fungi</taxon>
        <taxon>Dikarya</taxon>
        <taxon>Ascomycota</taxon>
        <taxon>Saccharomycotina</taxon>
        <taxon>Pichiomycetes</taxon>
        <taxon>Debaryomycetaceae</taxon>
        <taxon>Candida/Lodderomyces clade</taxon>
        <taxon>Candida</taxon>
    </lineage>
</organism>